<dbReference type="GO" id="GO:0000156">
    <property type="term" value="F:phosphorelay response regulator activity"/>
    <property type="evidence" value="ECO:0007669"/>
    <property type="project" value="InterPro"/>
</dbReference>
<dbReference type="GO" id="GO:0006935">
    <property type="term" value="P:chemotaxis"/>
    <property type="evidence" value="ECO:0007669"/>
    <property type="project" value="UniProtKB-UniRule"/>
</dbReference>
<dbReference type="GO" id="GO:0008757">
    <property type="term" value="F:S-adenosylmethionine-dependent methyltransferase activity"/>
    <property type="evidence" value="ECO:0007669"/>
    <property type="project" value="InterPro"/>
</dbReference>
<feature type="domain" description="CheR-type methyltransferase" evidence="6">
    <location>
        <begin position="1"/>
        <end position="284"/>
    </location>
</feature>
<dbReference type="PANTHER" id="PTHR42872:SF6">
    <property type="entry name" value="PROTEIN-GLUTAMATE METHYLESTERASE_PROTEIN-GLUTAMINE GLUTAMINASE"/>
    <property type="match status" value="1"/>
</dbReference>
<dbReference type="GO" id="GO:0008984">
    <property type="term" value="F:protein-glutamate methylesterase activity"/>
    <property type="evidence" value="ECO:0007669"/>
    <property type="project" value="UniProtKB-EC"/>
</dbReference>
<dbReference type="KEGG" id="sbf:JCM31447_24340"/>
<dbReference type="OrthoDB" id="9816309at2"/>
<dbReference type="PANTHER" id="PTHR42872">
    <property type="entry name" value="PROTEIN-GLUTAMATE METHYLESTERASE/PROTEIN-GLUTAMINE GLUTAMINASE"/>
    <property type="match status" value="1"/>
</dbReference>
<evidence type="ECO:0000256" key="2">
    <source>
        <dbReference type="ARBA" id="ARBA00039140"/>
    </source>
</evidence>
<evidence type="ECO:0000259" key="6">
    <source>
        <dbReference type="PROSITE" id="PS50123"/>
    </source>
</evidence>
<keyword evidence="8" id="KW-1185">Reference proteome</keyword>
<dbReference type="CDD" id="cd16432">
    <property type="entry name" value="CheB_Rec"/>
    <property type="match status" value="1"/>
</dbReference>
<keyword evidence="1 4" id="KW-0378">Hydrolase</keyword>
<dbReference type="SUPFAM" id="SSF52738">
    <property type="entry name" value="Methylesterase CheB, C-terminal domain"/>
    <property type="match status" value="1"/>
</dbReference>
<protein>
    <recommendedName>
        <fullName evidence="2">protein-glutamate methylesterase</fullName>
        <ecNumber evidence="2">3.1.1.61</ecNumber>
    </recommendedName>
</protein>
<gene>
    <name evidence="7" type="ORF">JCM31447_24340</name>
</gene>
<evidence type="ECO:0000256" key="1">
    <source>
        <dbReference type="ARBA" id="ARBA00022801"/>
    </source>
</evidence>
<evidence type="ECO:0000313" key="8">
    <source>
        <dbReference type="Proteomes" id="UP000291236"/>
    </source>
</evidence>
<dbReference type="Proteomes" id="UP000291236">
    <property type="component" value="Chromosome"/>
</dbReference>
<feature type="domain" description="CheB-type methylesterase" evidence="5">
    <location>
        <begin position="448"/>
        <end position="616"/>
    </location>
</feature>
<dbReference type="PRINTS" id="PR00996">
    <property type="entry name" value="CHERMTFRASE"/>
</dbReference>
<dbReference type="InterPro" id="IPR000780">
    <property type="entry name" value="CheR_MeTrfase"/>
</dbReference>
<dbReference type="InterPro" id="IPR029063">
    <property type="entry name" value="SAM-dependent_MTases_sf"/>
</dbReference>
<feature type="active site" evidence="4">
    <location>
        <position position="484"/>
    </location>
</feature>
<reference evidence="7 8" key="1">
    <citation type="submission" date="2018-12" db="EMBL/GenBank/DDBJ databases">
        <title>Rubrispira sanarue gen. nov., sp., nov., a member of the order Silvanigrellales, isolated from a brackish lake in Hamamatsu Japan.</title>
        <authorList>
            <person name="Maejima Y."/>
            <person name="Iino T."/>
            <person name="Muraguchi Y."/>
            <person name="Fukuda K."/>
            <person name="Nojiri H."/>
            <person name="Ohkuma M."/>
            <person name="Moriuchi R."/>
            <person name="Dohra H."/>
            <person name="Kimbara K."/>
            <person name="Shintani M."/>
        </authorList>
    </citation>
    <scope>NUCLEOTIDE SEQUENCE [LARGE SCALE GENOMIC DNA]</scope>
    <source>
        <strain evidence="7 8">RF1110005</strain>
    </source>
</reference>
<dbReference type="Pfam" id="PF01339">
    <property type="entry name" value="CheB_methylest"/>
    <property type="match status" value="1"/>
</dbReference>
<dbReference type="GO" id="GO:0005737">
    <property type="term" value="C:cytoplasm"/>
    <property type="evidence" value="ECO:0007669"/>
    <property type="project" value="InterPro"/>
</dbReference>
<evidence type="ECO:0000259" key="5">
    <source>
        <dbReference type="PROSITE" id="PS50122"/>
    </source>
</evidence>
<dbReference type="RefSeq" id="WP_130610905.1">
    <property type="nucleotide sequence ID" value="NZ_AP019368.1"/>
</dbReference>
<dbReference type="EMBL" id="AP019368">
    <property type="protein sequence ID" value="BBH53980.1"/>
    <property type="molecule type" value="Genomic_DNA"/>
</dbReference>
<dbReference type="InterPro" id="IPR022642">
    <property type="entry name" value="CheR_C"/>
</dbReference>
<proteinExistence type="predicted"/>
<feature type="active site" evidence="4">
    <location>
        <position position="458"/>
    </location>
</feature>
<organism evidence="7 8">
    <name type="scientific">Fluviispira sanaruensis</name>
    <dbReference type="NCBI Taxonomy" id="2493639"/>
    <lineage>
        <taxon>Bacteria</taxon>
        <taxon>Pseudomonadati</taxon>
        <taxon>Bdellovibrionota</taxon>
        <taxon>Oligoflexia</taxon>
        <taxon>Silvanigrellales</taxon>
        <taxon>Silvanigrellaceae</taxon>
        <taxon>Fluviispira</taxon>
    </lineage>
</organism>
<dbReference type="SMART" id="SM00138">
    <property type="entry name" value="MeTrc"/>
    <property type="match status" value="1"/>
</dbReference>
<accession>A0A4P2VPA4</accession>
<feature type="active site" evidence="4">
    <location>
        <position position="579"/>
    </location>
</feature>
<keyword evidence="4" id="KW-0145">Chemotaxis</keyword>
<dbReference type="EC" id="3.1.1.61" evidence="2"/>
<sequence>MKIELDCDEVQYLLNLTYELTGMQSNSPQIRDYILNNVSQLIYLAELSNLKEYLTLIHNSKDEYHKFLSAITVHTTGWFRETEHFTIMVDEVKNLIQKHNRKFIRVLSIPCSTGEEVYSVALILNSICENMDNIDFIIYGFDIDKNSIKKCKNAVYLKSNLNNIPYQFHKELLLGENEAKDYFALSKKIRSHCTFIEGDIRNCSFLPQIENLNPTDDQNNIFDIILCRNLFIYFDQAASENVVSTFKSIMHENSLIFLGHSEKIDAKKLNLMHIGNSIYKKNLDKNTINMEEKVECIAVYSCAEIHKIKPFTDRIQKEFKNFILINSLEELKSPQVYKKIKILIIDSEYKTQELINFLFQFIKDIKKNFILEAILYPNSKSKQSLSAFYESQIFKDFHDWRDFEAQSSKIILYLKNLFLSLEETTFDSNDSNTLTLKNQKVRKYLNSLLPQFIAIGASTGGTIALAELLKNSPQNFPPILIVQHLPHIFAQEFIDKLQQTTGLKYISPKKRPELQRGHIYLADGDNHIVVKKYGEKLQVEPDLSPAKKELRPCIDILFDSLARTNAKGIGILLTGMGDDGAQGLLKLMKNGCLTMTQDEASSVIYGMPKEADKLGASCFSGNLYEIRHILNSLKIK</sequence>
<name>A0A4P2VPA4_FLUSA</name>
<dbReference type="PROSITE" id="PS50123">
    <property type="entry name" value="CHER"/>
    <property type="match status" value="1"/>
</dbReference>
<evidence type="ECO:0000313" key="7">
    <source>
        <dbReference type="EMBL" id="BBH53980.1"/>
    </source>
</evidence>
<dbReference type="Gene3D" id="3.40.50.180">
    <property type="entry name" value="Methylesterase CheB, C-terminal domain"/>
    <property type="match status" value="1"/>
</dbReference>
<dbReference type="Pfam" id="PF01739">
    <property type="entry name" value="CheR"/>
    <property type="match status" value="1"/>
</dbReference>
<dbReference type="SUPFAM" id="SSF53335">
    <property type="entry name" value="S-adenosyl-L-methionine-dependent methyltransferases"/>
    <property type="match status" value="1"/>
</dbReference>
<comment type="catalytic activity">
    <reaction evidence="3">
        <text>[protein]-L-glutamate 5-O-methyl ester + H2O = L-glutamyl-[protein] + methanol + H(+)</text>
        <dbReference type="Rhea" id="RHEA:23236"/>
        <dbReference type="Rhea" id="RHEA-COMP:10208"/>
        <dbReference type="Rhea" id="RHEA-COMP:10311"/>
        <dbReference type="ChEBI" id="CHEBI:15377"/>
        <dbReference type="ChEBI" id="CHEBI:15378"/>
        <dbReference type="ChEBI" id="CHEBI:17790"/>
        <dbReference type="ChEBI" id="CHEBI:29973"/>
        <dbReference type="ChEBI" id="CHEBI:82795"/>
        <dbReference type="EC" id="3.1.1.61"/>
    </reaction>
</comment>
<dbReference type="Gene3D" id="3.40.50.150">
    <property type="entry name" value="Vaccinia Virus protein VP39"/>
    <property type="match status" value="1"/>
</dbReference>
<evidence type="ECO:0000256" key="4">
    <source>
        <dbReference type="PROSITE-ProRule" id="PRU00050"/>
    </source>
</evidence>
<dbReference type="InterPro" id="IPR035909">
    <property type="entry name" value="CheB_C"/>
</dbReference>
<dbReference type="InterPro" id="IPR000673">
    <property type="entry name" value="Sig_transdc_resp-reg_Me-estase"/>
</dbReference>
<dbReference type="PROSITE" id="PS50122">
    <property type="entry name" value="CHEB"/>
    <property type="match status" value="1"/>
</dbReference>
<dbReference type="AlphaFoldDB" id="A0A4P2VPA4"/>
<evidence type="ECO:0000256" key="3">
    <source>
        <dbReference type="ARBA" id="ARBA00048267"/>
    </source>
</evidence>